<evidence type="ECO:0000256" key="3">
    <source>
        <dbReference type="ARBA" id="ARBA00022475"/>
    </source>
</evidence>
<evidence type="ECO:0000256" key="6">
    <source>
        <dbReference type="ARBA" id="ARBA00023136"/>
    </source>
</evidence>
<evidence type="ECO:0000313" key="10">
    <source>
        <dbReference type="Proteomes" id="UP001168821"/>
    </source>
</evidence>
<feature type="transmembrane region" description="Helical" evidence="7">
    <location>
        <begin position="169"/>
        <end position="189"/>
    </location>
</feature>
<evidence type="ECO:0000256" key="4">
    <source>
        <dbReference type="ARBA" id="ARBA00022692"/>
    </source>
</evidence>
<dbReference type="GO" id="GO:1902742">
    <property type="term" value="P:apoptotic process involved in development"/>
    <property type="evidence" value="ECO:0007669"/>
    <property type="project" value="TreeGrafter"/>
</dbReference>
<reference evidence="9" key="1">
    <citation type="journal article" date="2023" name="G3 (Bethesda)">
        <title>Whole genome assemblies of Zophobas morio and Tenebrio molitor.</title>
        <authorList>
            <person name="Kaur S."/>
            <person name="Stinson S.A."/>
            <person name="diCenzo G.C."/>
        </authorList>
    </citation>
    <scope>NUCLEOTIDE SEQUENCE</scope>
    <source>
        <strain evidence="9">QUZm001</strain>
    </source>
</reference>
<keyword evidence="5 7" id="KW-1133">Transmembrane helix</keyword>
<dbReference type="Pfam" id="PF09815">
    <property type="entry name" value="XK-related"/>
    <property type="match status" value="1"/>
</dbReference>
<evidence type="ECO:0000256" key="8">
    <source>
        <dbReference type="SAM" id="MobiDB-lite"/>
    </source>
</evidence>
<feature type="compositionally biased region" description="Basic and acidic residues" evidence="8">
    <location>
        <begin position="83"/>
        <end position="96"/>
    </location>
</feature>
<feature type="transmembrane region" description="Helical" evidence="7">
    <location>
        <begin position="447"/>
        <end position="472"/>
    </location>
</feature>
<dbReference type="InterPro" id="IPR050895">
    <property type="entry name" value="XK-related_scramblase"/>
</dbReference>
<feature type="compositionally biased region" description="Polar residues" evidence="8">
    <location>
        <begin position="64"/>
        <end position="74"/>
    </location>
</feature>
<dbReference type="EMBL" id="JALNTZ010000001">
    <property type="protein sequence ID" value="KAJ3665205.1"/>
    <property type="molecule type" value="Genomic_DNA"/>
</dbReference>
<accession>A0AA38IXU6</accession>
<comment type="caution">
    <text evidence="9">The sequence shown here is derived from an EMBL/GenBank/DDBJ whole genome shotgun (WGS) entry which is preliminary data.</text>
</comment>
<keyword evidence="6 7" id="KW-0472">Membrane</keyword>
<proteinExistence type="inferred from homology"/>
<protein>
    <recommendedName>
        <fullName evidence="7">XK-related protein</fullName>
    </recommendedName>
</protein>
<dbReference type="GO" id="GO:0043652">
    <property type="term" value="P:engulfment of apoptotic cell"/>
    <property type="evidence" value="ECO:0007669"/>
    <property type="project" value="TreeGrafter"/>
</dbReference>
<feature type="transmembrane region" description="Helical" evidence="7">
    <location>
        <begin position="104"/>
        <end position="122"/>
    </location>
</feature>
<name>A0AA38IXU6_9CUCU</name>
<feature type="compositionally biased region" description="Acidic residues" evidence="8">
    <location>
        <begin position="26"/>
        <end position="36"/>
    </location>
</feature>
<feature type="transmembrane region" description="Helical" evidence="7">
    <location>
        <begin position="134"/>
        <end position="157"/>
    </location>
</feature>
<evidence type="ECO:0000256" key="2">
    <source>
        <dbReference type="ARBA" id="ARBA00008789"/>
    </source>
</evidence>
<feature type="transmembrane region" description="Helical" evidence="7">
    <location>
        <begin position="335"/>
        <end position="355"/>
    </location>
</feature>
<comment type="similarity">
    <text evidence="2 7">Belongs to the XK family.</text>
</comment>
<dbReference type="GO" id="GO:0070782">
    <property type="term" value="P:phosphatidylserine exposure on apoptotic cell surface"/>
    <property type="evidence" value="ECO:0007669"/>
    <property type="project" value="TreeGrafter"/>
</dbReference>
<dbReference type="PANTHER" id="PTHR16024:SF10">
    <property type="entry name" value="XK-RELATED PROTEIN"/>
    <property type="match status" value="1"/>
</dbReference>
<feature type="transmembrane region" description="Helical" evidence="7">
    <location>
        <begin position="360"/>
        <end position="379"/>
    </location>
</feature>
<feature type="compositionally biased region" description="Polar residues" evidence="8">
    <location>
        <begin position="41"/>
        <end position="50"/>
    </location>
</feature>
<keyword evidence="10" id="KW-1185">Reference proteome</keyword>
<evidence type="ECO:0000313" key="9">
    <source>
        <dbReference type="EMBL" id="KAJ3665205.1"/>
    </source>
</evidence>
<dbReference type="InterPro" id="IPR018629">
    <property type="entry name" value="XK-rel"/>
</dbReference>
<gene>
    <name evidence="9" type="ORF">Zmor_000711</name>
</gene>
<comment type="subcellular location">
    <subcellularLocation>
        <location evidence="1">Cell membrane</location>
        <topology evidence="1">Multi-pass membrane protein</topology>
    </subcellularLocation>
    <subcellularLocation>
        <location evidence="7">Membrane</location>
        <topology evidence="7">Multi-pass membrane protein</topology>
    </subcellularLocation>
</comment>
<feature type="region of interest" description="Disordered" evidence="8">
    <location>
        <begin position="1"/>
        <end position="96"/>
    </location>
</feature>
<organism evidence="9 10">
    <name type="scientific">Zophobas morio</name>
    <dbReference type="NCBI Taxonomy" id="2755281"/>
    <lineage>
        <taxon>Eukaryota</taxon>
        <taxon>Metazoa</taxon>
        <taxon>Ecdysozoa</taxon>
        <taxon>Arthropoda</taxon>
        <taxon>Hexapoda</taxon>
        <taxon>Insecta</taxon>
        <taxon>Pterygota</taxon>
        <taxon>Neoptera</taxon>
        <taxon>Endopterygota</taxon>
        <taxon>Coleoptera</taxon>
        <taxon>Polyphaga</taxon>
        <taxon>Cucujiformia</taxon>
        <taxon>Tenebrionidae</taxon>
        <taxon>Zophobas</taxon>
    </lineage>
</organism>
<dbReference type="Proteomes" id="UP001168821">
    <property type="component" value="Unassembled WGS sequence"/>
</dbReference>
<evidence type="ECO:0000256" key="5">
    <source>
        <dbReference type="ARBA" id="ARBA00022989"/>
    </source>
</evidence>
<evidence type="ECO:0000256" key="7">
    <source>
        <dbReference type="RuleBase" id="RU910716"/>
    </source>
</evidence>
<feature type="transmembrane region" description="Helical" evidence="7">
    <location>
        <begin position="391"/>
        <end position="410"/>
    </location>
</feature>
<keyword evidence="4 7" id="KW-0812">Transmembrane</keyword>
<sequence length="488" mass="56362">MEPSPDCSTNCVSNGTTDNLYVGDSAESDETVEEYDPSVCNGVTQPSESLGITYKVSERGDLDPNNSASTNRTINPMAGQDEDPLRHENNSEEAPEKHTTKLEVFLTLGATFLYVFNVIKFYDTIIYQSYDNFSVYSLTSIIYLISAFVTTSFSWNINKFKPEQKEYNFYRRGILIAAFASFEIYHIYFRIISGPQSYEQISLTVLWHLFTAITLFIIFHLFTLEIYVLMSFYATKSLSKSREGQQDYYYLLTKTQADVGLLGLLDGAFRTIPHQILQIYNFFKFGFNLGTFWYFDQIAVLFSIFAIAWCSTSYQSSLRVHLPNKYDMSLKTKCWYYTWSLFICISRILCIGAIAALWPVAVVILSFGHCAGWAFWLWWNHPSFDFTRNSKYWHILFCCVIGVVYLTFPINLDDKPTKKKYCIFYGLMLLENCVGVLIWYFNEEASWGYIVLILGIGSTGLGMIFQILYYTYYHPTKVYDKNIAVPVQ</sequence>
<feature type="compositionally biased region" description="Polar residues" evidence="8">
    <location>
        <begin position="1"/>
        <end position="19"/>
    </location>
</feature>
<keyword evidence="3" id="KW-1003">Cell membrane</keyword>
<feature type="transmembrane region" description="Helical" evidence="7">
    <location>
        <begin position="292"/>
        <end position="315"/>
    </location>
</feature>
<feature type="transmembrane region" description="Helical" evidence="7">
    <location>
        <begin position="209"/>
        <end position="233"/>
    </location>
</feature>
<dbReference type="PANTHER" id="PTHR16024">
    <property type="entry name" value="XK-RELATED PROTEIN"/>
    <property type="match status" value="1"/>
</dbReference>
<feature type="transmembrane region" description="Helical" evidence="7">
    <location>
        <begin position="422"/>
        <end position="441"/>
    </location>
</feature>
<dbReference type="AlphaFoldDB" id="A0AA38IXU6"/>
<dbReference type="GO" id="GO:0005886">
    <property type="term" value="C:plasma membrane"/>
    <property type="evidence" value="ECO:0007669"/>
    <property type="project" value="UniProtKB-SubCell"/>
</dbReference>
<evidence type="ECO:0000256" key="1">
    <source>
        <dbReference type="ARBA" id="ARBA00004651"/>
    </source>
</evidence>